<reference evidence="1" key="1">
    <citation type="submission" date="2013-07" db="EMBL/GenBank/DDBJ databases">
        <title>Sub-species coevolution in mutualistic symbiosis.</title>
        <authorList>
            <person name="Murfin K."/>
            <person name="Klassen J."/>
            <person name="Lee M."/>
            <person name="Forst S."/>
            <person name="Stock P."/>
            <person name="Goodrich-Blair H."/>
        </authorList>
    </citation>
    <scope>NUCLEOTIDE SEQUENCE [LARGE SCALE GENOMIC DNA]</scope>
    <source>
        <strain evidence="1">Feltiae Moldova</strain>
    </source>
</reference>
<sequence length="111" mass="12911">MTQSTLLERKRKAFIHAKLDTLQKKHGSHSVFVKVADFNCRLDLDEEILNAALIRHFELYVLELKSKPIAELLIMNTYNDLYTKHGNLTKKGNEFMNELLELIAQKTEPIK</sequence>
<comment type="caution">
    <text evidence="1">The sequence shown here is derived from an EMBL/GenBank/DDBJ whole genome shotgun (WGS) entry which is preliminary data.</text>
</comment>
<evidence type="ECO:0000313" key="2">
    <source>
        <dbReference type="Proteomes" id="UP000028487"/>
    </source>
</evidence>
<evidence type="ECO:0000313" key="1">
    <source>
        <dbReference type="EMBL" id="CDH01158.1"/>
    </source>
</evidence>
<dbReference type="AlphaFoldDB" id="A0A077NRR6"/>
<accession>A0A077NRR6</accession>
<proteinExistence type="predicted"/>
<protein>
    <submittedName>
        <fullName evidence="1">Uncharacterized protein</fullName>
    </submittedName>
</protein>
<gene>
    <name evidence="1" type="ORF">XBFM1_2010005</name>
</gene>
<dbReference type="EMBL" id="CBSV010000115">
    <property type="protein sequence ID" value="CDH01158.1"/>
    <property type="molecule type" value="Genomic_DNA"/>
</dbReference>
<dbReference type="Proteomes" id="UP000028487">
    <property type="component" value="Unassembled WGS sequence"/>
</dbReference>
<organism evidence="1 2">
    <name type="scientific">Xenorhabdus bovienii str. feltiae Moldova</name>
    <dbReference type="NCBI Taxonomy" id="1398200"/>
    <lineage>
        <taxon>Bacteria</taxon>
        <taxon>Pseudomonadati</taxon>
        <taxon>Pseudomonadota</taxon>
        <taxon>Gammaproteobacteria</taxon>
        <taxon>Enterobacterales</taxon>
        <taxon>Morganellaceae</taxon>
        <taxon>Xenorhabdus</taxon>
    </lineage>
</organism>
<dbReference type="RefSeq" id="WP_038223892.1">
    <property type="nucleotide sequence ID" value="NZ_CAWLWD010000172.1"/>
</dbReference>
<name>A0A077NRR6_XENBV</name>
<dbReference type="HOGENOM" id="CLU_170444_0_0_6"/>